<dbReference type="PANTHER" id="PTHR31973:SF195">
    <property type="entry name" value="MUDR FAMILY TRANSPOSASE"/>
    <property type="match status" value="1"/>
</dbReference>
<dbReference type="EMBL" id="SDMP01000014">
    <property type="protein sequence ID" value="RYR13910.1"/>
    <property type="molecule type" value="Genomic_DNA"/>
</dbReference>
<dbReference type="Pfam" id="PF10551">
    <property type="entry name" value="MULE"/>
    <property type="match status" value="1"/>
</dbReference>
<feature type="domain" description="MULE transposase" evidence="1">
    <location>
        <begin position="205"/>
        <end position="279"/>
    </location>
</feature>
<protein>
    <recommendedName>
        <fullName evidence="1">MULE transposase domain-containing protein</fullName>
    </recommendedName>
</protein>
<dbReference type="InterPro" id="IPR018289">
    <property type="entry name" value="MULE_transposase_dom"/>
</dbReference>
<dbReference type="Proteomes" id="UP000289738">
    <property type="component" value="Chromosome B04"/>
</dbReference>
<evidence type="ECO:0000259" key="1">
    <source>
        <dbReference type="Pfam" id="PF10551"/>
    </source>
</evidence>
<keyword evidence="3" id="KW-1185">Reference proteome</keyword>
<accession>A0A444ZI62</accession>
<dbReference type="PANTHER" id="PTHR31973">
    <property type="entry name" value="POLYPROTEIN, PUTATIVE-RELATED"/>
    <property type="match status" value="1"/>
</dbReference>
<organism evidence="2 3">
    <name type="scientific">Arachis hypogaea</name>
    <name type="common">Peanut</name>
    <dbReference type="NCBI Taxonomy" id="3818"/>
    <lineage>
        <taxon>Eukaryota</taxon>
        <taxon>Viridiplantae</taxon>
        <taxon>Streptophyta</taxon>
        <taxon>Embryophyta</taxon>
        <taxon>Tracheophyta</taxon>
        <taxon>Spermatophyta</taxon>
        <taxon>Magnoliopsida</taxon>
        <taxon>eudicotyledons</taxon>
        <taxon>Gunneridae</taxon>
        <taxon>Pentapetalae</taxon>
        <taxon>rosids</taxon>
        <taxon>fabids</taxon>
        <taxon>Fabales</taxon>
        <taxon>Fabaceae</taxon>
        <taxon>Papilionoideae</taxon>
        <taxon>50 kb inversion clade</taxon>
        <taxon>dalbergioids sensu lato</taxon>
        <taxon>Dalbergieae</taxon>
        <taxon>Pterocarpus clade</taxon>
        <taxon>Arachis</taxon>
    </lineage>
</organism>
<comment type="caution">
    <text evidence="2">The sequence shown here is derived from an EMBL/GenBank/DDBJ whole genome shotgun (WGS) entry which is preliminary data.</text>
</comment>
<dbReference type="STRING" id="3818.A0A444ZI62"/>
<name>A0A444ZI62_ARAHY</name>
<proteinExistence type="predicted"/>
<evidence type="ECO:0000313" key="3">
    <source>
        <dbReference type="Proteomes" id="UP000289738"/>
    </source>
</evidence>
<evidence type="ECO:0000313" key="2">
    <source>
        <dbReference type="EMBL" id="RYR13910.1"/>
    </source>
</evidence>
<gene>
    <name evidence="2" type="ORF">Ahy_B04g070661</name>
</gene>
<reference evidence="2 3" key="1">
    <citation type="submission" date="2019-01" db="EMBL/GenBank/DDBJ databases">
        <title>Sequencing of cultivated peanut Arachis hypogaea provides insights into genome evolution and oil improvement.</title>
        <authorList>
            <person name="Chen X."/>
        </authorList>
    </citation>
    <scope>NUCLEOTIDE SEQUENCE [LARGE SCALE GENOMIC DNA]</scope>
    <source>
        <strain evidence="3">cv. Fuhuasheng</strain>
        <tissue evidence="2">Leaves</tissue>
    </source>
</reference>
<sequence length="288" mass="32766">MDIPPFMHSLDLDAKNAPEFSEYRNIGVADPEDKEFRFRMEYSSRKISHCGNSDLIQKKACWEIQRYNGRHMYSMGTISQDHSKLGSDTIVEAMKPLVESNLSIKVKSIIVEVQARFNYIISYRKAWLAKRKSIAKVFSGWEESYQALSLWFLAIVQKMPDSQVQIETRPLYNGSQEVDGVRILHQVFWSFNPCIRAFKYCKPLVQVDGTHLYGKYKGCLLVAVAQDGNKNIIPIAFAIVEGETADAWHLFLSNLPTHVVRRDGVGMISDCHESIRAAVIVADMIGNL</sequence>
<dbReference type="AlphaFoldDB" id="A0A444ZI62"/>